<dbReference type="PaxDb" id="100226-SCO3992"/>
<dbReference type="EMBL" id="AL645882">
    <property type="protein sequence ID" value="CAC44716.1"/>
    <property type="molecule type" value="Genomic_DNA"/>
</dbReference>
<accession>Q93J16</accession>
<name>Q93J16_STRCO</name>
<dbReference type="Proteomes" id="UP000001973">
    <property type="component" value="Chromosome"/>
</dbReference>
<dbReference type="STRING" id="100226.gene:17761620"/>
<sequence length="96" mass="10939">MESIARRPCAHRPKVCYLFRQLRCCFRKWTFRSYERVESLEGGCCKPWKKQEQVSLGSARALQLAEIVSPLRLAQPTAYPVGKGVSRVGDKAARLL</sequence>
<dbReference type="AlphaFoldDB" id="Q93J16"/>
<evidence type="ECO:0000313" key="1">
    <source>
        <dbReference type="EMBL" id="CAC44716.1"/>
    </source>
</evidence>
<evidence type="ECO:0000313" key="2">
    <source>
        <dbReference type="Proteomes" id="UP000001973"/>
    </source>
</evidence>
<protein>
    <submittedName>
        <fullName evidence="1">Uncharacterized protein</fullName>
    </submittedName>
</protein>
<dbReference type="HOGENOM" id="CLU_2358394_0_0_11"/>
<dbReference type="KEGG" id="sco:SCO3992"/>
<gene>
    <name evidence="1" type="ordered locus">SCO3992</name>
    <name evidence="1" type="ORF">SCBAC25E3.29c</name>
</gene>
<keyword evidence="2" id="KW-1185">Reference proteome</keyword>
<dbReference type="InParanoid" id="Q93J16"/>
<organism evidence="1 2">
    <name type="scientific">Streptomyces coelicolor (strain ATCC BAA-471 / A3(2) / M145)</name>
    <dbReference type="NCBI Taxonomy" id="100226"/>
    <lineage>
        <taxon>Bacteria</taxon>
        <taxon>Bacillati</taxon>
        <taxon>Actinomycetota</taxon>
        <taxon>Actinomycetes</taxon>
        <taxon>Kitasatosporales</taxon>
        <taxon>Streptomycetaceae</taxon>
        <taxon>Streptomyces</taxon>
        <taxon>Streptomyces albidoflavus group</taxon>
    </lineage>
</organism>
<reference evidence="1 2" key="2">
    <citation type="journal article" date="2002" name="Nature">
        <title>Complete genome sequence of the model actinomycete Streptomyces coelicolor A3(2).</title>
        <authorList>
            <person name="Bentley S.D."/>
            <person name="Chater K.F."/>
            <person name="Cerdeno-Tarraga A.M."/>
            <person name="Challis G.L."/>
            <person name="Thomson N.R."/>
            <person name="James K.D."/>
            <person name="Harris D.E."/>
            <person name="Quail M.A."/>
            <person name="Kieser H."/>
            <person name="Harper D."/>
            <person name="Bateman A."/>
            <person name="Brown S."/>
            <person name="Chandra G."/>
            <person name="Chen C.W."/>
            <person name="Collins M."/>
            <person name="Cronin A."/>
            <person name="Fraser A."/>
            <person name="Goble A."/>
            <person name="Hidalgo J."/>
            <person name="Hornsby T."/>
            <person name="Howarth S."/>
            <person name="Huang C.H."/>
            <person name="Kieser T."/>
            <person name="Larke L."/>
            <person name="Murphy L."/>
            <person name="Oliver K."/>
            <person name="O'Neil S."/>
            <person name="Rabbinowitsch E."/>
            <person name="Rajandream M.A."/>
            <person name="Rutherford K."/>
            <person name="Rutter S."/>
            <person name="Seeger K."/>
            <person name="Saunders D."/>
            <person name="Sharp S."/>
            <person name="Squares R."/>
            <person name="Squares S."/>
            <person name="Taylor K."/>
            <person name="Warren T."/>
            <person name="Wietzorrek A."/>
            <person name="Woodward J."/>
            <person name="Barrell B.G."/>
            <person name="Parkhill J."/>
            <person name="Hopwood D.A."/>
        </authorList>
    </citation>
    <scope>NUCLEOTIDE SEQUENCE [LARGE SCALE GENOMIC DNA]</scope>
    <source>
        <strain evidence="2">ATCC BAA-471 / A3(2) / M145</strain>
    </source>
</reference>
<proteinExistence type="predicted"/>
<dbReference type="EMBL" id="AL939118">
    <property type="protein sequence ID" value="CAC44716.1"/>
    <property type="molecule type" value="Genomic_DNA"/>
</dbReference>
<reference evidence="1 2" key="1">
    <citation type="journal article" date="1996" name="Mol. Microbiol.">
        <title>A set of ordered cosmids and a detailed genetic and physical map for the 8 Mb Streptomyces coelicolor A3(2) chromosome.</title>
        <authorList>
            <person name="Redenbach M."/>
            <person name="Kieser H.M."/>
            <person name="Denapaite D."/>
            <person name="Eichner A."/>
            <person name="Cullum J."/>
            <person name="Kinashi H."/>
            <person name="Hopwood D.A."/>
        </authorList>
    </citation>
    <scope>NUCLEOTIDE SEQUENCE [LARGE SCALE GENOMIC DNA]</scope>
    <source>
        <strain evidence="2">ATCC BAA-471 / A3(2) / M145</strain>
    </source>
</reference>